<feature type="compositionally biased region" description="Basic and acidic residues" evidence="1">
    <location>
        <begin position="103"/>
        <end position="121"/>
    </location>
</feature>
<reference evidence="2" key="1">
    <citation type="submission" date="2015-04" db="UniProtKB">
        <authorList>
            <consortium name="EnsemblPlants"/>
        </authorList>
    </citation>
    <scope>IDENTIFICATION</scope>
</reference>
<evidence type="ECO:0000256" key="1">
    <source>
        <dbReference type="SAM" id="MobiDB-lite"/>
    </source>
</evidence>
<organism evidence="2">
    <name type="scientific">Oryza punctata</name>
    <name type="common">Red rice</name>
    <dbReference type="NCBI Taxonomy" id="4537"/>
    <lineage>
        <taxon>Eukaryota</taxon>
        <taxon>Viridiplantae</taxon>
        <taxon>Streptophyta</taxon>
        <taxon>Embryophyta</taxon>
        <taxon>Tracheophyta</taxon>
        <taxon>Spermatophyta</taxon>
        <taxon>Magnoliopsida</taxon>
        <taxon>Liliopsida</taxon>
        <taxon>Poales</taxon>
        <taxon>Poaceae</taxon>
        <taxon>BOP clade</taxon>
        <taxon>Oryzoideae</taxon>
        <taxon>Oryzeae</taxon>
        <taxon>Oryzinae</taxon>
        <taxon>Oryza</taxon>
    </lineage>
</organism>
<dbReference type="PANTHER" id="PTHR46934:SF6">
    <property type="entry name" value="MYB_SANT-LIKE DOMAIN-CONTAINING PROTEIN"/>
    <property type="match status" value="1"/>
</dbReference>
<feature type="region of interest" description="Disordered" evidence="1">
    <location>
        <begin position="63"/>
        <end position="127"/>
    </location>
</feature>
<name>A0A0E0ML80_ORYPU</name>
<evidence type="ECO:0008006" key="4">
    <source>
        <dbReference type="Google" id="ProtNLM"/>
    </source>
</evidence>
<reference evidence="2" key="2">
    <citation type="submission" date="2018-05" db="EMBL/GenBank/DDBJ databases">
        <title>OpunRS2 (Oryza punctata Reference Sequence Version 2).</title>
        <authorList>
            <person name="Zhang J."/>
            <person name="Kudrna D."/>
            <person name="Lee S."/>
            <person name="Talag J."/>
            <person name="Welchert J."/>
            <person name="Wing R.A."/>
        </authorList>
    </citation>
    <scope>NUCLEOTIDE SEQUENCE [LARGE SCALE GENOMIC DNA]</scope>
</reference>
<keyword evidence="3" id="KW-1185">Reference proteome</keyword>
<proteinExistence type="predicted"/>
<dbReference type="Proteomes" id="UP000026962">
    <property type="component" value="Chromosome 12"/>
</dbReference>
<dbReference type="Gramene" id="OPUNC12G07420.1">
    <property type="protein sequence ID" value="OPUNC12G07420.1"/>
    <property type="gene ID" value="OPUNC12G07420"/>
</dbReference>
<evidence type="ECO:0000313" key="3">
    <source>
        <dbReference type="Proteomes" id="UP000026962"/>
    </source>
</evidence>
<dbReference type="AlphaFoldDB" id="A0A0E0ML80"/>
<dbReference type="EnsemblPlants" id="OPUNC12G07420.1">
    <property type="protein sequence ID" value="OPUNC12G07420.1"/>
    <property type="gene ID" value="OPUNC12G07420"/>
</dbReference>
<accession>A0A0E0ML80</accession>
<sequence>MPQRGRWTSKYENALVDLLMEYNVSHYRGQNDQKLKRYENKSFPLFESLDLLYKGHEEHDAKCQVEKSKHASTSHRAPAFSGRKSKKYGAPIPRVEQTMSAFIDHKREQLESKKHASEEGKQYSISR</sequence>
<protein>
    <recommendedName>
        <fullName evidence="4">Myb/SANT-like domain-containing protein</fullName>
    </recommendedName>
</protein>
<dbReference type="PANTHER" id="PTHR46934">
    <property type="entry name" value="MYB_DNA-BIND_3 DOMAIN-CONTAINING PROTEIN-RELATED"/>
    <property type="match status" value="1"/>
</dbReference>
<dbReference type="HOGENOM" id="CLU_1974121_0_0_1"/>
<evidence type="ECO:0000313" key="2">
    <source>
        <dbReference type="EnsemblPlants" id="OPUNC12G07420.1"/>
    </source>
</evidence>